<dbReference type="RefSeq" id="WP_128556314.1">
    <property type="nucleotide sequence ID" value="NZ_QUAK01000075.1"/>
</dbReference>
<gene>
    <name evidence="3" type="ORF">DY218_13680</name>
</gene>
<keyword evidence="3" id="KW-0378">Hydrolase</keyword>
<dbReference type="Pfam" id="PF00079">
    <property type="entry name" value="Serpin"/>
    <property type="match status" value="1"/>
</dbReference>
<organism evidence="3 4">
    <name type="scientific">Streptomyces triticagri</name>
    <dbReference type="NCBI Taxonomy" id="2293568"/>
    <lineage>
        <taxon>Bacteria</taxon>
        <taxon>Bacillati</taxon>
        <taxon>Actinomycetota</taxon>
        <taxon>Actinomycetes</taxon>
        <taxon>Kitasatosporales</taxon>
        <taxon>Streptomycetaceae</taxon>
        <taxon>Streptomyces</taxon>
    </lineage>
</organism>
<dbReference type="OrthoDB" id="9764871at2"/>
<dbReference type="SUPFAM" id="SSF56574">
    <property type="entry name" value="Serpins"/>
    <property type="match status" value="1"/>
</dbReference>
<reference evidence="3 4" key="1">
    <citation type="submission" date="2018-08" db="EMBL/GenBank/DDBJ databases">
        <title>Isolation, diversity and antifungal activity of Actinobacteria from wheat.</title>
        <authorList>
            <person name="Han C."/>
        </authorList>
    </citation>
    <scope>NUCLEOTIDE SEQUENCE [LARGE SCALE GENOMIC DNA]</scope>
    <source>
        <strain evidence="3 4">NEAU-YY421</strain>
    </source>
</reference>
<dbReference type="InterPro" id="IPR042178">
    <property type="entry name" value="Serpin_sf_1"/>
</dbReference>
<dbReference type="Gene3D" id="3.30.497.10">
    <property type="entry name" value="Antithrombin, subunit I, domain 2"/>
    <property type="match status" value="1"/>
</dbReference>
<dbReference type="InterPro" id="IPR036186">
    <property type="entry name" value="Serpin_sf"/>
</dbReference>
<keyword evidence="4" id="KW-1185">Reference proteome</keyword>
<sequence length="382" mass="40222">MTEEQRSGRVAPGAAAAWPPEAVRTLAERWLPGVAEGEGDFVCSPAGLWLALAAVAAGSRGETAAEFEQLLEVAGDTAADAVTAASRALAETDALEVATGVWSAVPVYRAYREALPDVGFGPLDPPRIDGWVREATGGLIERLPVELSAGTLLVLVNALALKARWDEPFSGTSTHSRPFTDVRGQVHQVPTMHRSVPLADAWRIDGTRVVELRCRGGAAPARVRFVLGRPGQPAHEVLPAAWAPGALRAALDAEQVVMALPRLALRTRIEAADQIRALGVRTAFRNGADLSGISPEPLAISDVVQESVLRIAEEGVEAAAATAVPARAGSAYRPVRVERVAYDRPFGVVVLGGEDVPLFVAWQAGAPDGAAETPRTSEHRPA</sequence>
<dbReference type="GO" id="GO:0004867">
    <property type="term" value="F:serine-type endopeptidase inhibitor activity"/>
    <property type="evidence" value="ECO:0007669"/>
    <property type="project" value="InterPro"/>
</dbReference>
<proteinExistence type="inferred from homology"/>
<dbReference type="SMART" id="SM00093">
    <property type="entry name" value="SERPIN"/>
    <property type="match status" value="1"/>
</dbReference>
<accession>A0A372M5J9</accession>
<dbReference type="GO" id="GO:0006508">
    <property type="term" value="P:proteolysis"/>
    <property type="evidence" value="ECO:0007669"/>
    <property type="project" value="UniProtKB-KW"/>
</dbReference>
<dbReference type="InterPro" id="IPR000215">
    <property type="entry name" value="Serpin_fam"/>
</dbReference>
<dbReference type="PANTHER" id="PTHR11461">
    <property type="entry name" value="SERINE PROTEASE INHIBITOR, SERPIN"/>
    <property type="match status" value="1"/>
</dbReference>
<evidence type="ECO:0000256" key="1">
    <source>
        <dbReference type="RuleBase" id="RU000411"/>
    </source>
</evidence>
<dbReference type="InterPro" id="IPR042185">
    <property type="entry name" value="Serpin_sf_2"/>
</dbReference>
<comment type="caution">
    <text evidence="3">The sequence shown here is derived from an EMBL/GenBank/DDBJ whole genome shotgun (WGS) entry which is preliminary data.</text>
</comment>
<dbReference type="AlphaFoldDB" id="A0A372M5J9"/>
<dbReference type="GO" id="GO:0008233">
    <property type="term" value="F:peptidase activity"/>
    <property type="evidence" value="ECO:0007669"/>
    <property type="project" value="UniProtKB-KW"/>
</dbReference>
<evidence type="ECO:0000313" key="3">
    <source>
        <dbReference type="EMBL" id="RFU86222.1"/>
    </source>
</evidence>
<protein>
    <submittedName>
        <fullName evidence="3">Serine protease</fullName>
    </submittedName>
</protein>
<name>A0A372M5J9_9ACTN</name>
<keyword evidence="3" id="KW-0645">Protease</keyword>
<dbReference type="InterPro" id="IPR023796">
    <property type="entry name" value="Serpin_dom"/>
</dbReference>
<comment type="similarity">
    <text evidence="1">Belongs to the serpin family.</text>
</comment>
<dbReference type="EMBL" id="QUAK01000075">
    <property type="protein sequence ID" value="RFU86222.1"/>
    <property type="molecule type" value="Genomic_DNA"/>
</dbReference>
<evidence type="ECO:0000313" key="4">
    <source>
        <dbReference type="Proteomes" id="UP000263094"/>
    </source>
</evidence>
<feature type="domain" description="Serpin" evidence="2">
    <location>
        <begin position="24"/>
        <end position="367"/>
    </location>
</feature>
<dbReference type="PANTHER" id="PTHR11461:SF211">
    <property type="entry name" value="GH10112P-RELATED"/>
    <property type="match status" value="1"/>
</dbReference>
<dbReference type="Proteomes" id="UP000263094">
    <property type="component" value="Unassembled WGS sequence"/>
</dbReference>
<evidence type="ECO:0000259" key="2">
    <source>
        <dbReference type="SMART" id="SM00093"/>
    </source>
</evidence>
<dbReference type="GO" id="GO:0005615">
    <property type="term" value="C:extracellular space"/>
    <property type="evidence" value="ECO:0007669"/>
    <property type="project" value="InterPro"/>
</dbReference>
<dbReference type="Gene3D" id="2.30.39.10">
    <property type="entry name" value="Alpha-1-antitrypsin, domain 1"/>
    <property type="match status" value="1"/>
</dbReference>